<dbReference type="EMBL" id="CAJNRD030001123">
    <property type="protein sequence ID" value="CAG5102854.1"/>
    <property type="molecule type" value="Genomic_DNA"/>
</dbReference>
<evidence type="ECO:0000313" key="1">
    <source>
        <dbReference type="EMBL" id="CAG5102854.1"/>
    </source>
</evidence>
<name>A0A8J2HIU9_COTCN</name>
<accession>A0A8J2HIU9</accession>
<gene>
    <name evidence="1" type="ORF">HICCMSTLAB_LOCUS11217</name>
</gene>
<comment type="caution">
    <text evidence="1">The sequence shown here is derived from an EMBL/GenBank/DDBJ whole genome shotgun (WGS) entry which is preliminary data.</text>
</comment>
<dbReference type="AlphaFoldDB" id="A0A8J2HIU9"/>
<organism evidence="1 2">
    <name type="scientific">Cotesia congregata</name>
    <name type="common">Parasitoid wasp</name>
    <name type="synonym">Apanteles congregatus</name>
    <dbReference type="NCBI Taxonomy" id="51543"/>
    <lineage>
        <taxon>Eukaryota</taxon>
        <taxon>Metazoa</taxon>
        <taxon>Ecdysozoa</taxon>
        <taxon>Arthropoda</taxon>
        <taxon>Hexapoda</taxon>
        <taxon>Insecta</taxon>
        <taxon>Pterygota</taxon>
        <taxon>Neoptera</taxon>
        <taxon>Endopterygota</taxon>
        <taxon>Hymenoptera</taxon>
        <taxon>Apocrita</taxon>
        <taxon>Ichneumonoidea</taxon>
        <taxon>Braconidae</taxon>
        <taxon>Microgastrinae</taxon>
        <taxon>Cotesia</taxon>
    </lineage>
</organism>
<reference evidence="1" key="1">
    <citation type="submission" date="2021-04" db="EMBL/GenBank/DDBJ databases">
        <authorList>
            <person name="Chebbi M.A.C M."/>
        </authorList>
    </citation>
    <scope>NUCLEOTIDE SEQUENCE</scope>
</reference>
<proteinExistence type="predicted"/>
<evidence type="ECO:0000313" key="2">
    <source>
        <dbReference type="Proteomes" id="UP000786811"/>
    </source>
</evidence>
<sequence>MDPQDIACLDESFILQFTKHEINAIWSKLPERMRMDSKFINYTRCTEHYRTMYDDVLENPYPLKKDCYECNNVK</sequence>
<dbReference type="Proteomes" id="UP000786811">
    <property type="component" value="Unassembled WGS sequence"/>
</dbReference>
<keyword evidence="2" id="KW-1185">Reference proteome</keyword>
<protein>
    <submittedName>
        <fullName evidence="1">Uncharacterized protein</fullName>
    </submittedName>
</protein>
<dbReference type="OrthoDB" id="7696753at2759"/>